<feature type="domain" description="C2H2-type" evidence="27">
    <location>
        <begin position="932"/>
        <end position="955"/>
    </location>
</feature>
<dbReference type="Pfam" id="PF02771">
    <property type="entry name" value="Acyl-CoA_dh_N"/>
    <property type="match status" value="1"/>
</dbReference>
<dbReference type="FunFam" id="3.80.10.10:FF:001164">
    <property type="entry name" value="GH01279p"/>
    <property type="match status" value="1"/>
</dbReference>
<gene>
    <name evidence="28" type="ORF">GEV33_008126</name>
</gene>
<dbReference type="InterPro" id="IPR009100">
    <property type="entry name" value="AcylCoA_DH/oxidase_NM_dom_sf"/>
</dbReference>
<dbReference type="EMBL" id="JABDTM020024046">
    <property type="protein sequence ID" value="KAH0814666.1"/>
    <property type="molecule type" value="Genomic_DNA"/>
</dbReference>
<dbReference type="GO" id="GO:0005549">
    <property type="term" value="F:odorant binding"/>
    <property type="evidence" value="ECO:0007669"/>
    <property type="project" value="InterPro"/>
</dbReference>
<dbReference type="SMART" id="SM00355">
    <property type="entry name" value="ZnF_C2H2"/>
    <property type="match status" value="4"/>
</dbReference>
<dbReference type="GO" id="GO:0050660">
    <property type="term" value="F:flavin adenine dinucleotide binding"/>
    <property type="evidence" value="ECO:0007669"/>
    <property type="project" value="InterPro"/>
</dbReference>
<dbReference type="Proteomes" id="UP000719412">
    <property type="component" value="Unassembled WGS sequence"/>
</dbReference>
<evidence type="ECO:0000256" key="3">
    <source>
        <dbReference type="ARBA" id="ARBA00005198"/>
    </source>
</evidence>
<keyword evidence="11" id="KW-0677">Repeat</keyword>
<dbReference type="SUPFAM" id="SSF52058">
    <property type="entry name" value="L domain-like"/>
    <property type="match status" value="2"/>
</dbReference>
<comment type="subcellular location">
    <subcellularLocation>
        <location evidence="2">Membrane</location>
        <topology evidence="2">Multi-pass membrane protein</topology>
    </subcellularLocation>
</comment>
<dbReference type="FunFam" id="1.10.540.10:FF:000002">
    <property type="entry name" value="Acyl-CoA dehydrogenase FadE19"/>
    <property type="match status" value="1"/>
</dbReference>
<dbReference type="InterPro" id="IPR009075">
    <property type="entry name" value="AcylCo_DH/oxidase_C"/>
</dbReference>
<feature type="transmembrane region" description="Helical" evidence="26">
    <location>
        <begin position="1143"/>
        <end position="1163"/>
    </location>
</feature>
<feature type="transmembrane region" description="Helical" evidence="26">
    <location>
        <begin position="1269"/>
        <end position="1290"/>
    </location>
</feature>
<dbReference type="GO" id="GO:0016020">
    <property type="term" value="C:membrane"/>
    <property type="evidence" value="ECO:0007669"/>
    <property type="project" value="UniProtKB-SubCell"/>
</dbReference>
<evidence type="ECO:0000256" key="10">
    <source>
        <dbReference type="ARBA" id="ARBA00022725"/>
    </source>
</evidence>
<evidence type="ECO:0000256" key="2">
    <source>
        <dbReference type="ARBA" id="ARBA00004141"/>
    </source>
</evidence>
<comment type="pathway">
    <text evidence="3">Lipid metabolism; mitochondrial fatty acid beta-oxidation.</text>
</comment>
<dbReference type="InterPro" id="IPR013087">
    <property type="entry name" value="Znf_C2H2_type"/>
</dbReference>
<evidence type="ECO:0000259" key="27">
    <source>
        <dbReference type="SMART" id="SM00355"/>
    </source>
</evidence>
<dbReference type="InterPro" id="IPR037069">
    <property type="entry name" value="AcylCoA_DH/ox_N_sf"/>
</dbReference>
<dbReference type="InterPro" id="IPR001611">
    <property type="entry name" value="Leu-rich_rpt"/>
</dbReference>
<evidence type="ECO:0000256" key="15">
    <source>
        <dbReference type="ARBA" id="ARBA00023136"/>
    </source>
</evidence>
<dbReference type="Gene3D" id="3.30.160.60">
    <property type="entry name" value="Classic Zinc Finger"/>
    <property type="match status" value="1"/>
</dbReference>
<evidence type="ECO:0000256" key="7">
    <source>
        <dbReference type="ARBA" id="ARBA00022614"/>
    </source>
</evidence>
<evidence type="ECO:0000256" key="21">
    <source>
        <dbReference type="ARBA" id="ARBA00048499"/>
    </source>
</evidence>
<dbReference type="Pfam" id="PF02949">
    <property type="entry name" value="7tm_6"/>
    <property type="match status" value="1"/>
</dbReference>
<dbReference type="PROSITE" id="PS00073">
    <property type="entry name" value="ACYL_COA_DH_2"/>
    <property type="match status" value="1"/>
</dbReference>
<evidence type="ECO:0000256" key="23">
    <source>
        <dbReference type="ARBA" id="ARBA00050758"/>
    </source>
</evidence>
<feature type="domain" description="C2H2-type" evidence="27">
    <location>
        <begin position="840"/>
        <end position="863"/>
    </location>
</feature>
<feature type="transmembrane region" description="Helical" evidence="26">
    <location>
        <begin position="1113"/>
        <end position="1137"/>
    </location>
</feature>
<evidence type="ECO:0000256" key="8">
    <source>
        <dbReference type="ARBA" id="ARBA00022630"/>
    </source>
</evidence>
<comment type="catalytic activity">
    <reaction evidence="22">
        <text>hexanoyl-CoA + oxidized [electron-transfer flavoprotein] + H(+) = (2E)-hexenoyl-CoA + reduced [electron-transfer flavoprotein]</text>
        <dbReference type="Rhea" id="RHEA:43464"/>
        <dbReference type="Rhea" id="RHEA-COMP:10685"/>
        <dbReference type="Rhea" id="RHEA-COMP:10686"/>
        <dbReference type="ChEBI" id="CHEBI:15378"/>
        <dbReference type="ChEBI" id="CHEBI:57692"/>
        <dbReference type="ChEBI" id="CHEBI:58307"/>
        <dbReference type="ChEBI" id="CHEBI:62077"/>
        <dbReference type="ChEBI" id="CHEBI:62620"/>
    </reaction>
    <physiologicalReaction direction="left-to-right" evidence="22">
        <dbReference type="Rhea" id="RHEA:43465"/>
    </physiologicalReaction>
</comment>
<evidence type="ECO:0000256" key="1">
    <source>
        <dbReference type="ARBA" id="ARBA00001974"/>
    </source>
</evidence>
<dbReference type="Gene3D" id="2.40.110.10">
    <property type="entry name" value="Butyryl-CoA Dehydrogenase, subunit A, domain 2"/>
    <property type="match status" value="1"/>
</dbReference>
<evidence type="ECO:0000256" key="18">
    <source>
        <dbReference type="ARBA" id="ARBA00031895"/>
    </source>
</evidence>
<evidence type="ECO:0000256" key="12">
    <source>
        <dbReference type="ARBA" id="ARBA00022827"/>
    </source>
</evidence>
<evidence type="ECO:0000256" key="20">
    <source>
        <dbReference type="ARBA" id="ARBA00045387"/>
    </source>
</evidence>
<feature type="region of interest" description="Disordered" evidence="25">
    <location>
        <begin position="985"/>
        <end position="1029"/>
    </location>
</feature>
<evidence type="ECO:0000256" key="4">
    <source>
        <dbReference type="ARBA" id="ARBA00009347"/>
    </source>
</evidence>
<dbReference type="GO" id="GO:0033539">
    <property type="term" value="P:fatty acid beta-oxidation using acyl-CoA dehydrogenase"/>
    <property type="evidence" value="ECO:0007669"/>
    <property type="project" value="TreeGrafter"/>
</dbReference>
<protein>
    <recommendedName>
        <fullName evidence="19">Short-chain specific acyl-CoA dehydrogenase, mitochondrial</fullName>
        <ecNumber evidence="5">1.3.8.1</ecNumber>
    </recommendedName>
    <alternativeName>
        <fullName evidence="18">Butyryl-CoA dehydrogenase</fullName>
    </alternativeName>
</protein>
<evidence type="ECO:0000256" key="17">
    <source>
        <dbReference type="ARBA" id="ARBA00023224"/>
    </source>
</evidence>
<dbReference type="InterPro" id="IPR036250">
    <property type="entry name" value="AcylCo_DH-like_C"/>
</dbReference>
<dbReference type="SUPFAM" id="SSF56645">
    <property type="entry name" value="Acyl-CoA dehydrogenase NM domain-like"/>
    <property type="match status" value="1"/>
</dbReference>
<name>A0A8J6HH61_TENMO</name>
<feature type="domain" description="C2H2-type" evidence="27">
    <location>
        <begin position="879"/>
        <end position="902"/>
    </location>
</feature>
<evidence type="ECO:0000256" key="22">
    <source>
        <dbReference type="ARBA" id="ARBA00049192"/>
    </source>
</evidence>
<keyword evidence="7" id="KW-0433">Leucine-rich repeat</keyword>
<dbReference type="SUPFAM" id="SSF47203">
    <property type="entry name" value="Acyl-CoA dehydrogenase C-terminal domain-like"/>
    <property type="match status" value="1"/>
</dbReference>
<keyword evidence="6" id="KW-0716">Sensory transduction</keyword>
<feature type="compositionally biased region" description="Basic and acidic residues" evidence="25">
    <location>
        <begin position="985"/>
        <end position="1005"/>
    </location>
</feature>
<accession>A0A8J6HH61</accession>
<dbReference type="InterPro" id="IPR004117">
    <property type="entry name" value="7tm6_olfct_rcpt"/>
</dbReference>
<reference evidence="28" key="1">
    <citation type="journal article" date="2020" name="J Insects Food Feed">
        <title>The yellow mealworm (Tenebrio molitor) genome: a resource for the emerging insects as food and feed industry.</title>
        <authorList>
            <person name="Eriksson T."/>
            <person name="Andere A."/>
            <person name="Kelstrup H."/>
            <person name="Emery V."/>
            <person name="Picard C."/>
        </authorList>
    </citation>
    <scope>NUCLEOTIDE SEQUENCE</scope>
    <source>
        <strain evidence="28">Stoneville</strain>
        <tissue evidence="28">Whole head</tissue>
    </source>
</reference>
<evidence type="ECO:0000256" key="19">
    <source>
        <dbReference type="ARBA" id="ARBA00044204"/>
    </source>
</evidence>
<evidence type="ECO:0000256" key="5">
    <source>
        <dbReference type="ARBA" id="ARBA00012046"/>
    </source>
</evidence>
<dbReference type="SMART" id="SM00365">
    <property type="entry name" value="LRR_SD22"/>
    <property type="match status" value="7"/>
</dbReference>
<dbReference type="InterPro" id="IPR006091">
    <property type="entry name" value="Acyl-CoA_Oxase/DH_mid-dom"/>
</dbReference>
<dbReference type="PROSITE" id="PS00072">
    <property type="entry name" value="ACYL_COA_DH_1"/>
    <property type="match status" value="1"/>
</dbReference>
<keyword evidence="10" id="KW-0552">Olfaction</keyword>
<keyword evidence="17" id="KW-0807">Transducer</keyword>
<dbReference type="InterPro" id="IPR013786">
    <property type="entry name" value="AcylCoA_DH/ox_N"/>
</dbReference>
<evidence type="ECO:0000256" key="25">
    <source>
        <dbReference type="SAM" id="MobiDB-lite"/>
    </source>
</evidence>
<dbReference type="Pfam" id="PF02770">
    <property type="entry name" value="Acyl-CoA_dh_M"/>
    <property type="match status" value="1"/>
</dbReference>
<comment type="catalytic activity">
    <reaction evidence="21">
        <text>pentanoyl-CoA + oxidized [electron-transfer flavoprotein] + H(+) = (2E)-pentenoyl-CoA + reduced [electron-transfer flavoprotein]</text>
        <dbReference type="Rhea" id="RHEA:43456"/>
        <dbReference type="Rhea" id="RHEA-COMP:10685"/>
        <dbReference type="Rhea" id="RHEA-COMP:10686"/>
        <dbReference type="ChEBI" id="CHEBI:15378"/>
        <dbReference type="ChEBI" id="CHEBI:57389"/>
        <dbReference type="ChEBI" id="CHEBI:57692"/>
        <dbReference type="ChEBI" id="CHEBI:58307"/>
        <dbReference type="ChEBI" id="CHEBI:86160"/>
    </reaction>
    <physiologicalReaction direction="left-to-right" evidence="21">
        <dbReference type="Rhea" id="RHEA:43457"/>
    </physiologicalReaction>
</comment>
<keyword evidence="15 26" id="KW-0472">Membrane</keyword>
<comment type="catalytic activity">
    <reaction evidence="23">
        <text>butanoyl-CoA + oxidized [electron-transfer flavoprotein] + H(+) = (2E)-butenoyl-CoA + reduced [electron-transfer flavoprotein]</text>
        <dbReference type="Rhea" id="RHEA:24004"/>
        <dbReference type="Rhea" id="RHEA-COMP:10685"/>
        <dbReference type="Rhea" id="RHEA-COMP:10686"/>
        <dbReference type="ChEBI" id="CHEBI:15378"/>
        <dbReference type="ChEBI" id="CHEBI:57332"/>
        <dbReference type="ChEBI" id="CHEBI:57371"/>
        <dbReference type="ChEBI" id="CHEBI:57692"/>
        <dbReference type="ChEBI" id="CHEBI:58307"/>
        <dbReference type="EC" id="1.3.8.1"/>
    </reaction>
    <physiologicalReaction direction="left-to-right" evidence="23">
        <dbReference type="Rhea" id="RHEA:24005"/>
    </physiologicalReaction>
</comment>
<organism evidence="28 29">
    <name type="scientific">Tenebrio molitor</name>
    <name type="common">Yellow mealworm beetle</name>
    <dbReference type="NCBI Taxonomy" id="7067"/>
    <lineage>
        <taxon>Eukaryota</taxon>
        <taxon>Metazoa</taxon>
        <taxon>Ecdysozoa</taxon>
        <taxon>Arthropoda</taxon>
        <taxon>Hexapoda</taxon>
        <taxon>Insecta</taxon>
        <taxon>Pterygota</taxon>
        <taxon>Neoptera</taxon>
        <taxon>Endopterygota</taxon>
        <taxon>Coleoptera</taxon>
        <taxon>Polyphaga</taxon>
        <taxon>Cucujiformia</taxon>
        <taxon>Tenebrionidae</taxon>
        <taxon>Tenebrio</taxon>
    </lineage>
</organism>
<feature type="domain" description="C2H2-type" evidence="27">
    <location>
        <begin position="794"/>
        <end position="816"/>
    </location>
</feature>
<comment type="caution">
    <text evidence="28">The sequence shown here is derived from an EMBL/GenBank/DDBJ whole genome shotgun (WGS) entry which is preliminary data.</text>
</comment>
<dbReference type="GO" id="GO:0016937">
    <property type="term" value="F:short-chain fatty acyl-CoA dehydrogenase activity"/>
    <property type="evidence" value="ECO:0007669"/>
    <property type="project" value="UniProtKB-EC"/>
</dbReference>
<dbReference type="GO" id="GO:0005739">
    <property type="term" value="C:mitochondrion"/>
    <property type="evidence" value="ECO:0007669"/>
    <property type="project" value="TreeGrafter"/>
</dbReference>
<dbReference type="GO" id="GO:0004984">
    <property type="term" value="F:olfactory receptor activity"/>
    <property type="evidence" value="ECO:0007669"/>
    <property type="project" value="InterPro"/>
</dbReference>
<dbReference type="PANTHER" id="PTHR43884:SF12">
    <property type="entry name" value="ISOVALERYL-COA DEHYDROGENASE, MITOCHONDRIAL-RELATED"/>
    <property type="match status" value="1"/>
</dbReference>
<keyword evidence="14" id="KW-0560">Oxidoreductase</keyword>
<dbReference type="Pfam" id="PF00441">
    <property type="entry name" value="Acyl-CoA_dh_1"/>
    <property type="match status" value="1"/>
</dbReference>
<evidence type="ECO:0000256" key="16">
    <source>
        <dbReference type="ARBA" id="ARBA00023170"/>
    </source>
</evidence>
<keyword evidence="12" id="KW-0274">FAD</keyword>
<comment type="similarity">
    <text evidence="4">Belongs to the acyl-CoA dehydrogenase family.</text>
</comment>
<dbReference type="PROSITE" id="PS51450">
    <property type="entry name" value="LRR"/>
    <property type="match status" value="6"/>
</dbReference>
<keyword evidence="16" id="KW-0675">Receptor</keyword>
<feature type="transmembrane region" description="Helical" evidence="26">
    <location>
        <begin position="1339"/>
        <end position="1359"/>
    </location>
</feature>
<keyword evidence="13 26" id="KW-1133">Transmembrane helix</keyword>
<dbReference type="Gene3D" id="3.80.10.10">
    <property type="entry name" value="Ribonuclease Inhibitor"/>
    <property type="match status" value="3"/>
</dbReference>
<dbReference type="InterPro" id="IPR032675">
    <property type="entry name" value="LRR_dom_sf"/>
</dbReference>
<evidence type="ECO:0000256" key="13">
    <source>
        <dbReference type="ARBA" id="ARBA00022989"/>
    </source>
</evidence>
<reference evidence="28" key="2">
    <citation type="submission" date="2021-08" db="EMBL/GenBank/DDBJ databases">
        <authorList>
            <person name="Eriksson T."/>
        </authorList>
    </citation>
    <scope>NUCLEOTIDE SEQUENCE</scope>
    <source>
        <strain evidence="28">Stoneville</strain>
        <tissue evidence="28">Whole head</tissue>
    </source>
</reference>
<evidence type="ECO:0000256" key="26">
    <source>
        <dbReference type="SAM" id="Phobius"/>
    </source>
</evidence>
<dbReference type="Gene3D" id="1.10.540.10">
    <property type="entry name" value="Acyl-CoA dehydrogenase/oxidase, N-terminal domain"/>
    <property type="match status" value="1"/>
</dbReference>
<dbReference type="Pfam" id="PF13855">
    <property type="entry name" value="LRR_8"/>
    <property type="match status" value="2"/>
</dbReference>
<dbReference type="InterPro" id="IPR006089">
    <property type="entry name" value="Acyl-CoA_DH_CS"/>
</dbReference>
<comment type="cofactor">
    <cofactor evidence="1">
        <name>FAD</name>
        <dbReference type="ChEBI" id="CHEBI:57692"/>
    </cofactor>
</comment>
<keyword evidence="29" id="KW-1185">Reference proteome</keyword>
<evidence type="ECO:0000256" key="6">
    <source>
        <dbReference type="ARBA" id="ARBA00022606"/>
    </source>
</evidence>
<keyword evidence="8" id="KW-0285">Flavoprotein</keyword>
<feature type="compositionally biased region" description="Basic and acidic residues" evidence="25">
    <location>
        <begin position="1015"/>
        <end position="1029"/>
    </location>
</feature>
<evidence type="ECO:0000313" key="29">
    <source>
        <dbReference type="Proteomes" id="UP000719412"/>
    </source>
</evidence>
<evidence type="ECO:0000256" key="24">
    <source>
        <dbReference type="SAM" id="Coils"/>
    </source>
</evidence>
<dbReference type="GO" id="GO:0007165">
    <property type="term" value="P:signal transduction"/>
    <property type="evidence" value="ECO:0007669"/>
    <property type="project" value="UniProtKB-KW"/>
</dbReference>
<dbReference type="InterPro" id="IPR046373">
    <property type="entry name" value="Acyl-CoA_Oxase/DH_mid-dom_sf"/>
</dbReference>
<dbReference type="FunFam" id="2.40.110.10:FF:000001">
    <property type="entry name" value="Acyl-CoA dehydrogenase, mitochondrial"/>
    <property type="match status" value="1"/>
</dbReference>
<proteinExistence type="inferred from homology"/>
<evidence type="ECO:0000256" key="14">
    <source>
        <dbReference type="ARBA" id="ARBA00023002"/>
    </source>
</evidence>
<dbReference type="Gene3D" id="1.20.140.10">
    <property type="entry name" value="Butyryl-CoA Dehydrogenase, subunit A, domain 3"/>
    <property type="match status" value="1"/>
</dbReference>
<dbReference type="EC" id="1.3.8.1" evidence="5"/>
<dbReference type="SMART" id="SM00369">
    <property type="entry name" value="LRR_TYP"/>
    <property type="match status" value="8"/>
</dbReference>
<dbReference type="PANTHER" id="PTHR43884">
    <property type="entry name" value="ACYL-COA DEHYDROGENASE"/>
    <property type="match status" value="1"/>
</dbReference>
<keyword evidence="24" id="KW-0175">Coiled coil</keyword>
<keyword evidence="9 26" id="KW-0812">Transmembrane</keyword>
<feature type="coiled-coil region" evidence="24">
    <location>
        <begin position="1034"/>
        <end position="1072"/>
    </location>
</feature>
<sequence length="1462" mass="165918">MALFNRIVIKSGGIRKARGIASLGALSETHQMLQKTCRDFAENELKPIAAKVDREHFYPKDQIKKMGELGLMAVAVPEKYGGTGLDYVAYAIAMEEISRGCASAGVIMSVNNSLYLGPIEYFGTEEQKEKYITPFTTGDKIGCFALSEPGNGSDAGAASTTAKDDGASWTINGTKAWITNGYESEAAVVLATTDKGLKHKGISALIVPKPTKGLELGKKEDKLGIRGSSTCSLIFEDCQVPKANVLGELGLGFKIAMMTLDAGRIGIASQALGIAQASLEVAAEYASKRMAFGKPLLKLQTIQNKLADMALQLESARLLTWRAAWLKDNKKNYTKEAAMAKLAASEAATFLSHQCIQILGGMGYVSEMPAERHYRDARITEIYEGTSEIQRLVIAGNLIKELGCVFGRTSQLTVETMPTRLGLAKCTKEENLIPSESDSHLLTIIICRHVTSDILLEFDYEAKPHRQELWIKSSTIHKLKPNSFSKFSGISDLHLSKIGLKEIEDGAFNGLLKLENLVLSGNKLTTLPKGAFDSLTTLNNLDLSNNQIGAIEDDSFSGLSNLTILDLRGNKIKSLDKNLFEDLKMLEILWVSDNPLTTLPDGEFPQLRKIVVDNTHVKEMNVNFTKSPLDFFQLTDSQLEEFDCANVPSLTTLELNNNKIKVVHHWEKLDCDRVSLHHNKITSFDISPNVIQLHLRNNHIRSIGNTPSGHGKKLELLDLGRNKISEITSESFLELTQLKFLVLQHNQITVLHKDTFKDLPNLITLDLSYNKIRTVEANPFNGLKPLENMAAEMYRCEDCPYRTKSGTKFIDHRHRHMTGEASARRGPIDHNACSRSIDLLQCELCEFTTSLRVLLDRHVTNQHKDGQSAVDPLDLMKKYRCRFCRFKSASTVVELVNHSCYHKDQRGWRREQYRRWWKKELIWRYVHRFGGPTCHFCFLRYNIPSELRLHMLWQHSSAEILQLQFRGQKNMHTYKCFFSGKKETKSPKVRKESRKRENEESKMSDEGMNPFGKSSRSEEGNKSKEMDNEMKTMIREIREDRAGIREENKAEKADWMKRMKMIEEKMEQREKRERKNNIIITGIGELSGNIEREAAECFTEYGQKKSLQQFSTLLKSCCSIASAVGFSIFGGMMLYLLSTYVETTNSVCINCGVVLIEAIYFVYSFSLYLGNLKDIVHLAKKVQSFEEFGEPRDLPNFKNRQNKLMKFLYVNSVGGMLGYSAWSYLEEPTCRRTSFDQYRRETCGVLVPIYVPFNLDNPLVKNSVLMAQIFHIVVSLMCAITVSCFMFTCIDMITLKMQHLNENLEDVTELPRDQKKGKLIWCINYHVHIIGLTEEYNNIFSTINVVHFTLSGVIMALLIHQVLQEVVLKQAIQLLGWFLIIGLTCHAGQKLINESFSLSEIVYCLDWYEYDSQLKYYIQIMMIRSQKELSITAGIFNQFSYQFFHFILQGAYTYMTFLASYQ</sequence>
<evidence type="ECO:0000256" key="11">
    <source>
        <dbReference type="ARBA" id="ARBA00022737"/>
    </source>
</evidence>
<evidence type="ECO:0000313" key="28">
    <source>
        <dbReference type="EMBL" id="KAH0814666.1"/>
    </source>
</evidence>
<dbReference type="GO" id="GO:0046359">
    <property type="term" value="P:butyrate catabolic process"/>
    <property type="evidence" value="ECO:0007669"/>
    <property type="project" value="TreeGrafter"/>
</dbReference>
<comment type="function">
    <text evidence="20">Short-chain specific acyl-CoA dehydrogenase is one of the acyl-CoA dehydrogenases that catalyze the first step of mitochondrial fatty acid beta-oxidation, an aerobic process breaking down fatty acids into acetyl-CoA and allowing the production of energy from fats. The first step of fatty acid beta-oxidation consists in the removal of one hydrogen from C-2 and C-3 of the straight-chain fatty acyl-CoA thioester, resulting in the formation of trans-2-enoyl-CoA. Among the different mitochondrial acyl-CoA dehydrogenases, short-chain specific acyl-CoA dehydrogenase acts specifically on acyl-CoAs with saturated 4 to 6 carbons long primary chains.</text>
</comment>
<dbReference type="CDD" id="cd01158">
    <property type="entry name" value="SCAD_SBCAD"/>
    <property type="match status" value="1"/>
</dbReference>
<dbReference type="InterPro" id="IPR003591">
    <property type="entry name" value="Leu-rich_rpt_typical-subtyp"/>
</dbReference>
<dbReference type="FunFam" id="1.20.140.10:FF:000004">
    <property type="entry name" value="Acyl-CoA dehydrogenase FadE25"/>
    <property type="match status" value="1"/>
</dbReference>
<evidence type="ECO:0000256" key="9">
    <source>
        <dbReference type="ARBA" id="ARBA00022692"/>
    </source>
</evidence>